<feature type="transmembrane region" description="Helical" evidence="2">
    <location>
        <begin position="321"/>
        <end position="340"/>
    </location>
</feature>
<keyword evidence="2" id="KW-0812">Transmembrane</keyword>
<evidence type="ECO:0000256" key="1">
    <source>
        <dbReference type="SAM" id="MobiDB-lite"/>
    </source>
</evidence>
<name>A0ABP8T3V6_9ACTN</name>
<feature type="transmembrane region" description="Helical" evidence="2">
    <location>
        <begin position="64"/>
        <end position="85"/>
    </location>
</feature>
<feature type="transmembrane region" description="Helical" evidence="2">
    <location>
        <begin position="500"/>
        <end position="518"/>
    </location>
</feature>
<evidence type="ECO:0000256" key="2">
    <source>
        <dbReference type="SAM" id="Phobius"/>
    </source>
</evidence>
<dbReference type="RefSeq" id="WP_346125424.1">
    <property type="nucleotide sequence ID" value="NZ_BAABGU010000075.1"/>
</dbReference>
<protein>
    <submittedName>
        <fullName evidence="3">Membrane protein</fullName>
    </submittedName>
</protein>
<comment type="caution">
    <text evidence="3">The sequence shown here is derived from an EMBL/GenBank/DDBJ whole genome shotgun (WGS) entry which is preliminary data.</text>
</comment>
<evidence type="ECO:0000313" key="4">
    <source>
        <dbReference type="Proteomes" id="UP001500307"/>
    </source>
</evidence>
<feature type="transmembrane region" description="Helical" evidence="2">
    <location>
        <begin position="187"/>
        <end position="205"/>
    </location>
</feature>
<reference evidence="4" key="1">
    <citation type="journal article" date="2019" name="Int. J. Syst. Evol. Microbiol.">
        <title>The Global Catalogue of Microorganisms (GCM) 10K type strain sequencing project: providing services to taxonomists for standard genome sequencing and annotation.</title>
        <authorList>
            <consortium name="The Broad Institute Genomics Platform"/>
            <consortium name="The Broad Institute Genome Sequencing Center for Infectious Disease"/>
            <person name="Wu L."/>
            <person name="Ma J."/>
        </authorList>
    </citation>
    <scope>NUCLEOTIDE SEQUENCE [LARGE SCALE GENOMIC DNA]</scope>
    <source>
        <strain evidence="4">JCM 3175</strain>
    </source>
</reference>
<feature type="transmembrane region" description="Helical" evidence="2">
    <location>
        <begin position="125"/>
        <end position="141"/>
    </location>
</feature>
<accession>A0ABP8T3V6</accession>
<organism evidence="3 4">
    <name type="scientific">Micromonospora coerulea</name>
    <dbReference type="NCBI Taxonomy" id="47856"/>
    <lineage>
        <taxon>Bacteria</taxon>
        <taxon>Bacillati</taxon>
        <taxon>Actinomycetota</taxon>
        <taxon>Actinomycetes</taxon>
        <taxon>Micromonosporales</taxon>
        <taxon>Micromonosporaceae</taxon>
        <taxon>Micromonospora</taxon>
    </lineage>
</organism>
<feature type="transmembrane region" description="Helical" evidence="2">
    <location>
        <begin position="97"/>
        <end position="119"/>
    </location>
</feature>
<feature type="transmembrane region" description="Helical" evidence="2">
    <location>
        <begin position="476"/>
        <end position="493"/>
    </location>
</feature>
<feature type="transmembrane region" description="Helical" evidence="2">
    <location>
        <begin position="6"/>
        <end position="23"/>
    </location>
</feature>
<feature type="transmembrane region" description="Helical" evidence="2">
    <location>
        <begin position="148"/>
        <end position="167"/>
    </location>
</feature>
<proteinExistence type="predicted"/>
<gene>
    <name evidence="3" type="ORF">GCM10023176_61590</name>
</gene>
<feature type="transmembrane region" description="Helical" evidence="2">
    <location>
        <begin position="291"/>
        <end position="309"/>
    </location>
</feature>
<feature type="transmembrane region" description="Helical" evidence="2">
    <location>
        <begin position="361"/>
        <end position="381"/>
    </location>
</feature>
<dbReference type="Proteomes" id="UP001500307">
    <property type="component" value="Unassembled WGS sequence"/>
</dbReference>
<keyword evidence="4" id="KW-1185">Reference proteome</keyword>
<feature type="region of interest" description="Disordered" evidence="1">
    <location>
        <begin position="251"/>
        <end position="278"/>
    </location>
</feature>
<feature type="transmembrane region" description="Helical" evidence="2">
    <location>
        <begin position="35"/>
        <end position="58"/>
    </location>
</feature>
<sequence length="519" mass="52992">MEMTPAHWVYLAGLASLIIVMVARKNVVVPAIAATFLTAVTFTGSVPGGLASVFRASLVAASELFNIFLIIALVTAMLAALRAIGAEHRMVAPFRRLMVNGPVAYIVLFVVTYVFALFFWPTPTLALIAAILLPAAIKAGLSPMGGAIAIAIAGQGMALASDYVIGVAPNLSASGANVSADLIADRALILSWVVGLVAMGMSYVLTVRRRRPSLVGAAGDSAEMPASVTHRAELAPVGVAAGSAGGGTSDQLGHALATKQPPREALTESGADAVLDDDPVDERGGGWRSKLFAVLVPVAFGVLLVYMLLGRFTDLVSVDDGAGAPLVGGLAALLLLAVALTSDGTRALESCAEHIVDGLSFAFKAMGVVIPIAGFVFIGISDFSGRIMGLAEGTTAPGFLFDAIRSVEEHIPHNPIIIMLAVLLAGMTVGLDGSGWAGLPLTGSLSEALSPHAGVDTATLAAIAQNGASWTGGGTLVIWSSLIAVATFCGVSVVDLARRLFLPVVTGLVVSTVVAAIIW</sequence>
<dbReference type="EMBL" id="BAABGU010000075">
    <property type="protein sequence ID" value="GAA4581114.1"/>
    <property type="molecule type" value="Genomic_DNA"/>
</dbReference>
<evidence type="ECO:0000313" key="3">
    <source>
        <dbReference type="EMBL" id="GAA4581114.1"/>
    </source>
</evidence>
<keyword evidence="2" id="KW-1133">Transmembrane helix</keyword>
<keyword evidence="2" id="KW-0472">Membrane</keyword>